<reference evidence="8" key="1">
    <citation type="submission" date="2020-04" db="EMBL/GenBank/DDBJ databases">
        <authorList>
            <person name="Zhang T."/>
        </authorList>
    </citation>
    <scope>NUCLEOTIDE SEQUENCE</scope>
    <source>
        <strain evidence="8">HKST-UBA01</strain>
    </source>
</reference>
<dbReference type="Pfam" id="PF03544">
    <property type="entry name" value="TonB_C"/>
    <property type="match status" value="1"/>
</dbReference>
<comment type="subcellular location">
    <subcellularLocation>
        <location evidence="1">Membrane</location>
        <topology evidence="1">Single-pass membrane protein</topology>
    </subcellularLocation>
</comment>
<dbReference type="PROSITE" id="PS52015">
    <property type="entry name" value="TONB_CTD"/>
    <property type="match status" value="1"/>
</dbReference>
<evidence type="ECO:0000313" key="9">
    <source>
        <dbReference type="Proteomes" id="UP000697710"/>
    </source>
</evidence>
<feature type="transmembrane region" description="Helical" evidence="6">
    <location>
        <begin position="20"/>
        <end position="41"/>
    </location>
</feature>
<feature type="compositionally biased region" description="Basic and acidic residues" evidence="5">
    <location>
        <begin position="397"/>
        <end position="407"/>
    </location>
</feature>
<dbReference type="InterPro" id="IPR008756">
    <property type="entry name" value="Peptidase_M56"/>
</dbReference>
<feature type="compositionally biased region" description="Basic and acidic residues" evidence="5">
    <location>
        <begin position="361"/>
        <end position="384"/>
    </location>
</feature>
<dbReference type="Gene3D" id="3.30.2010.10">
    <property type="entry name" value="Metalloproteases ('zincins'), catalytic domain"/>
    <property type="match status" value="1"/>
</dbReference>
<gene>
    <name evidence="8" type="ORF">KC729_06160</name>
</gene>
<evidence type="ECO:0000256" key="2">
    <source>
        <dbReference type="ARBA" id="ARBA00022692"/>
    </source>
</evidence>
<organism evidence="8 9">
    <name type="scientific">Eiseniibacteriota bacterium</name>
    <dbReference type="NCBI Taxonomy" id="2212470"/>
    <lineage>
        <taxon>Bacteria</taxon>
        <taxon>Candidatus Eiseniibacteriota</taxon>
    </lineage>
</organism>
<dbReference type="EMBL" id="JAGQHR010000133">
    <property type="protein sequence ID" value="MCA9727249.1"/>
    <property type="molecule type" value="Genomic_DNA"/>
</dbReference>
<dbReference type="InterPro" id="IPR052173">
    <property type="entry name" value="Beta-lactam_resp_regulator"/>
</dbReference>
<accession>A0A956LXF6</accession>
<reference evidence="8" key="2">
    <citation type="journal article" date="2021" name="Microbiome">
        <title>Successional dynamics and alternative stable states in a saline activated sludge microbial community over 9 years.</title>
        <authorList>
            <person name="Wang Y."/>
            <person name="Ye J."/>
            <person name="Ju F."/>
            <person name="Liu L."/>
            <person name="Boyd J.A."/>
            <person name="Deng Y."/>
            <person name="Parks D.H."/>
            <person name="Jiang X."/>
            <person name="Yin X."/>
            <person name="Woodcroft B.J."/>
            <person name="Tyson G.W."/>
            <person name="Hugenholtz P."/>
            <person name="Polz M.F."/>
            <person name="Zhang T."/>
        </authorList>
    </citation>
    <scope>NUCLEOTIDE SEQUENCE</scope>
    <source>
        <strain evidence="8">HKST-UBA01</strain>
    </source>
</reference>
<keyword evidence="3 6" id="KW-1133">Transmembrane helix</keyword>
<dbReference type="InterPro" id="IPR006260">
    <property type="entry name" value="TonB/TolA_C"/>
</dbReference>
<dbReference type="SUPFAM" id="SSF74653">
    <property type="entry name" value="TolA/TonB C-terminal domain"/>
    <property type="match status" value="1"/>
</dbReference>
<feature type="region of interest" description="Disordered" evidence="5">
    <location>
        <begin position="360"/>
        <end position="421"/>
    </location>
</feature>
<dbReference type="InterPro" id="IPR037682">
    <property type="entry name" value="TonB_C"/>
</dbReference>
<dbReference type="PANTHER" id="PTHR34978:SF3">
    <property type="entry name" value="SLR0241 PROTEIN"/>
    <property type="match status" value="1"/>
</dbReference>
<evidence type="ECO:0000256" key="1">
    <source>
        <dbReference type="ARBA" id="ARBA00004167"/>
    </source>
</evidence>
<dbReference type="CDD" id="cd07341">
    <property type="entry name" value="M56_BlaR1_MecR1_like"/>
    <property type="match status" value="1"/>
</dbReference>
<keyword evidence="2 6" id="KW-0812">Transmembrane</keyword>
<evidence type="ECO:0000259" key="7">
    <source>
        <dbReference type="PROSITE" id="PS52015"/>
    </source>
</evidence>
<dbReference type="GO" id="GO:0055085">
    <property type="term" value="P:transmembrane transport"/>
    <property type="evidence" value="ECO:0007669"/>
    <property type="project" value="InterPro"/>
</dbReference>
<feature type="domain" description="TonB C-terminal" evidence="7">
    <location>
        <begin position="412"/>
        <end position="503"/>
    </location>
</feature>
<dbReference type="NCBIfam" id="TIGR01352">
    <property type="entry name" value="tonB_Cterm"/>
    <property type="match status" value="1"/>
</dbReference>
<evidence type="ECO:0000313" key="8">
    <source>
        <dbReference type="EMBL" id="MCA9727249.1"/>
    </source>
</evidence>
<comment type="caution">
    <text evidence="8">The sequence shown here is derived from an EMBL/GenBank/DDBJ whole genome shotgun (WGS) entry which is preliminary data.</text>
</comment>
<evidence type="ECO:0000256" key="3">
    <source>
        <dbReference type="ARBA" id="ARBA00022989"/>
    </source>
</evidence>
<dbReference type="GO" id="GO:0016020">
    <property type="term" value="C:membrane"/>
    <property type="evidence" value="ECO:0007669"/>
    <property type="project" value="UniProtKB-SubCell"/>
</dbReference>
<evidence type="ECO:0000256" key="4">
    <source>
        <dbReference type="ARBA" id="ARBA00023136"/>
    </source>
</evidence>
<dbReference type="Pfam" id="PF05569">
    <property type="entry name" value="Peptidase_M56"/>
    <property type="match status" value="1"/>
</dbReference>
<sequence length="503" mass="55146">MWLAGIFDSSSLAPSVGRVGLIHLSIATAMVLVLLACERGLRSAPSRLRHRLWSLALWSLLLPVSFAWLLLDRTAAAGNPVGVISVPRWLLSAPAPITAHDPTAWQPLLWSAAIALWLLGSLAWIGRVLFQSLHSGDRSPQIHPAGELPPELQTRLRAAATLAGVALPHIAWTPAAVLPSVRGLVHPRIVVPWFALETLETQELAAVLAHEDAHRRARDPWHLAIQRVAFVLFYFFPPLWLVLSRLHETSELACDEDVLARGLDPRALARAIARSVTVPLAPRTHDLLSAPVGLWSTRLFHRSLLKERLHRLETMRRYPIMHRHHVVLALAGTVFGLALILPLGLRAEEKPDGATIQLADRAADLDGSADERSDSERSSDERAGTGHSADLAANDTSKSDPSKNERVDELEEGMTPPKPTHMVPAEYPKAEHAEGVSGRINLQLVVDEQGHPTEIEVVLGVPGHPAFGDNAVAAMRQWKFEPATKDDEPVAMKIIVPFLFQLD</sequence>
<proteinExistence type="predicted"/>
<feature type="transmembrane region" description="Helical" evidence="6">
    <location>
        <begin position="108"/>
        <end position="130"/>
    </location>
</feature>
<dbReference type="AlphaFoldDB" id="A0A956LXF6"/>
<dbReference type="Proteomes" id="UP000697710">
    <property type="component" value="Unassembled WGS sequence"/>
</dbReference>
<protein>
    <submittedName>
        <fullName evidence="8">M56 family metallopeptidase</fullName>
    </submittedName>
</protein>
<evidence type="ECO:0000256" key="5">
    <source>
        <dbReference type="SAM" id="MobiDB-lite"/>
    </source>
</evidence>
<evidence type="ECO:0000256" key="6">
    <source>
        <dbReference type="SAM" id="Phobius"/>
    </source>
</evidence>
<keyword evidence="4 6" id="KW-0472">Membrane</keyword>
<feature type="transmembrane region" description="Helical" evidence="6">
    <location>
        <begin position="53"/>
        <end position="71"/>
    </location>
</feature>
<dbReference type="PANTHER" id="PTHR34978">
    <property type="entry name" value="POSSIBLE SENSOR-TRANSDUCER PROTEIN BLAR"/>
    <property type="match status" value="1"/>
</dbReference>
<name>A0A956LXF6_UNCEI</name>
<feature type="transmembrane region" description="Helical" evidence="6">
    <location>
        <begin position="326"/>
        <end position="345"/>
    </location>
</feature>
<dbReference type="Gene3D" id="3.30.1150.10">
    <property type="match status" value="1"/>
</dbReference>